<evidence type="ECO:0000313" key="18">
    <source>
        <dbReference type="EMBL" id="RPB08733.1"/>
    </source>
</evidence>
<feature type="signal peptide" evidence="16">
    <location>
        <begin position="1"/>
        <end position="20"/>
    </location>
</feature>
<evidence type="ECO:0000256" key="12">
    <source>
        <dbReference type="ARBA" id="ARBA00023326"/>
    </source>
</evidence>
<gene>
    <name evidence="18" type="ORF">P167DRAFT_511682</name>
</gene>
<evidence type="ECO:0000256" key="1">
    <source>
        <dbReference type="ARBA" id="ARBA00001973"/>
    </source>
</evidence>
<accession>A0A3N4KDZ1</accession>
<dbReference type="Gene3D" id="2.70.50.70">
    <property type="match status" value="1"/>
</dbReference>
<name>A0A3N4KDZ1_9PEZI</name>
<keyword evidence="11" id="KW-0119">Carbohydrate metabolism</keyword>
<evidence type="ECO:0000256" key="2">
    <source>
        <dbReference type="ARBA" id="ARBA00004613"/>
    </source>
</evidence>
<dbReference type="PANTHER" id="PTHR33353:SF10">
    <property type="entry name" value="ENDO-BETA-1,4-GLUCANASE D"/>
    <property type="match status" value="1"/>
</dbReference>
<dbReference type="STRING" id="1392247.A0A3N4KDZ1"/>
<dbReference type="Pfam" id="PF03443">
    <property type="entry name" value="AA9"/>
    <property type="match status" value="1"/>
</dbReference>
<keyword evidence="6" id="KW-0136">Cellulose degradation</keyword>
<dbReference type="GO" id="GO:0046872">
    <property type="term" value="F:metal ion binding"/>
    <property type="evidence" value="ECO:0007669"/>
    <property type="project" value="UniProtKB-KW"/>
</dbReference>
<evidence type="ECO:0000256" key="7">
    <source>
        <dbReference type="ARBA" id="ARBA00023002"/>
    </source>
</evidence>
<sequence length="243" mass="26105">MAIFSSILVAFVAVASTVSGHGHVKTHEMNGVKYIGYLPIADPDFTADAPSIVRKIPGDGPIKTPLLANITCNQGAVPIPGRTGAVDAGSPIKFYWNEWPHQGPIFTYMAKCDPDCGSFTGTSGPVWFKIHEQGYNNVTNQWATQKLFDDGNTWTSTIPACLAPGDYLVRHEIIALSDAYKSGGCQFYPSCAQVTVVGSGTVNPTGYALPGFYKPTDPGILFNTNLPYTYYPMPGPPVFTCPT</sequence>
<evidence type="ECO:0000256" key="14">
    <source>
        <dbReference type="ARBA" id="ARBA00045077"/>
    </source>
</evidence>
<keyword evidence="4" id="KW-0479">Metal-binding</keyword>
<comment type="cofactor">
    <cofactor evidence="1">
        <name>Cu(2+)</name>
        <dbReference type="ChEBI" id="CHEBI:29036"/>
    </cofactor>
</comment>
<keyword evidence="9" id="KW-0503">Monooxygenase</keyword>
<keyword evidence="7" id="KW-0560">Oxidoreductase</keyword>
<comment type="similarity">
    <text evidence="13">Belongs to the polysaccharide monooxygenase AA9 family.</text>
</comment>
<evidence type="ECO:0000259" key="17">
    <source>
        <dbReference type="Pfam" id="PF03443"/>
    </source>
</evidence>
<evidence type="ECO:0000256" key="10">
    <source>
        <dbReference type="ARBA" id="ARBA00023157"/>
    </source>
</evidence>
<dbReference type="AlphaFoldDB" id="A0A3N4KDZ1"/>
<comment type="subcellular location">
    <subcellularLocation>
        <location evidence="2">Secreted</location>
    </subcellularLocation>
</comment>
<evidence type="ECO:0000256" key="6">
    <source>
        <dbReference type="ARBA" id="ARBA00023001"/>
    </source>
</evidence>
<keyword evidence="19" id="KW-1185">Reference proteome</keyword>
<dbReference type="GO" id="GO:0005576">
    <property type="term" value="C:extracellular region"/>
    <property type="evidence" value="ECO:0007669"/>
    <property type="project" value="UniProtKB-SubCell"/>
</dbReference>
<evidence type="ECO:0000313" key="19">
    <source>
        <dbReference type="Proteomes" id="UP000277580"/>
    </source>
</evidence>
<dbReference type="InterPro" id="IPR049892">
    <property type="entry name" value="AA9"/>
</dbReference>
<evidence type="ECO:0000256" key="16">
    <source>
        <dbReference type="SAM" id="SignalP"/>
    </source>
</evidence>
<evidence type="ECO:0000256" key="11">
    <source>
        <dbReference type="ARBA" id="ARBA00023277"/>
    </source>
</evidence>
<evidence type="ECO:0000256" key="13">
    <source>
        <dbReference type="ARBA" id="ARBA00044502"/>
    </source>
</evidence>
<dbReference type="InParanoid" id="A0A3N4KDZ1"/>
<feature type="chain" id="PRO_5018270589" description="lytic cellulose monooxygenase (C4-dehydrogenating)" evidence="16">
    <location>
        <begin position="21"/>
        <end position="243"/>
    </location>
</feature>
<keyword evidence="10" id="KW-1015">Disulfide bond</keyword>
<reference evidence="18 19" key="1">
    <citation type="journal article" date="2018" name="Nat. Ecol. Evol.">
        <title>Pezizomycetes genomes reveal the molecular basis of ectomycorrhizal truffle lifestyle.</title>
        <authorList>
            <person name="Murat C."/>
            <person name="Payen T."/>
            <person name="Noel B."/>
            <person name="Kuo A."/>
            <person name="Morin E."/>
            <person name="Chen J."/>
            <person name="Kohler A."/>
            <person name="Krizsan K."/>
            <person name="Balestrini R."/>
            <person name="Da Silva C."/>
            <person name="Montanini B."/>
            <person name="Hainaut M."/>
            <person name="Levati E."/>
            <person name="Barry K.W."/>
            <person name="Belfiori B."/>
            <person name="Cichocki N."/>
            <person name="Clum A."/>
            <person name="Dockter R.B."/>
            <person name="Fauchery L."/>
            <person name="Guy J."/>
            <person name="Iotti M."/>
            <person name="Le Tacon F."/>
            <person name="Lindquist E.A."/>
            <person name="Lipzen A."/>
            <person name="Malagnac F."/>
            <person name="Mello A."/>
            <person name="Molinier V."/>
            <person name="Miyauchi S."/>
            <person name="Poulain J."/>
            <person name="Riccioni C."/>
            <person name="Rubini A."/>
            <person name="Sitrit Y."/>
            <person name="Splivallo R."/>
            <person name="Traeger S."/>
            <person name="Wang M."/>
            <person name="Zifcakova L."/>
            <person name="Wipf D."/>
            <person name="Zambonelli A."/>
            <person name="Paolocci F."/>
            <person name="Nowrousian M."/>
            <person name="Ottonello S."/>
            <person name="Baldrian P."/>
            <person name="Spatafora J.W."/>
            <person name="Henrissat B."/>
            <person name="Nagy L.G."/>
            <person name="Aury J.M."/>
            <person name="Wincker P."/>
            <person name="Grigoriev I.V."/>
            <person name="Bonfante P."/>
            <person name="Martin F.M."/>
        </authorList>
    </citation>
    <scope>NUCLEOTIDE SEQUENCE [LARGE SCALE GENOMIC DNA]</scope>
    <source>
        <strain evidence="18 19">CCBAS932</strain>
    </source>
</reference>
<feature type="domain" description="Auxiliary Activity family 9 catalytic" evidence="17">
    <location>
        <begin position="21"/>
        <end position="224"/>
    </location>
</feature>
<dbReference type="PANTHER" id="PTHR33353">
    <property type="entry name" value="PUTATIVE (AFU_ORTHOLOGUE AFUA_1G12560)-RELATED"/>
    <property type="match status" value="1"/>
</dbReference>
<evidence type="ECO:0000256" key="4">
    <source>
        <dbReference type="ARBA" id="ARBA00022723"/>
    </source>
</evidence>
<keyword evidence="12" id="KW-0624">Polysaccharide degradation</keyword>
<evidence type="ECO:0000256" key="15">
    <source>
        <dbReference type="ARBA" id="ARBA00047174"/>
    </source>
</evidence>
<protein>
    <recommendedName>
        <fullName evidence="15">lytic cellulose monooxygenase (C4-dehydrogenating)</fullName>
        <ecNumber evidence="15">1.14.99.56</ecNumber>
    </recommendedName>
</protein>
<dbReference type="GO" id="GO:0030245">
    <property type="term" value="P:cellulose catabolic process"/>
    <property type="evidence" value="ECO:0007669"/>
    <property type="project" value="UniProtKB-KW"/>
</dbReference>
<dbReference type="OrthoDB" id="4849160at2759"/>
<keyword evidence="8" id="KW-0186">Copper</keyword>
<evidence type="ECO:0000256" key="9">
    <source>
        <dbReference type="ARBA" id="ARBA00023033"/>
    </source>
</evidence>
<proteinExistence type="inferred from homology"/>
<dbReference type="CDD" id="cd21175">
    <property type="entry name" value="LPMO_AA9"/>
    <property type="match status" value="1"/>
</dbReference>
<dbReference type="EC" id="1.14.99.56" evidence="15"/>
<comment type="catalytic activity">
    <reaction evidence="14">
        <text>[(1-&gt;4)-beta-D-glucosyl]n+m + reduced acceptor + O2 = 4-dehydro-beta-D-glucosyl-[(1-&gt;4)-beta-D-glucosyl]n-1 + [(1-&gt;4)-beta-D-glucosyl]m + acceptor + H2O.</text>
        <dbReference type="EC" id="1.14.99.56"/>
    </reaction>
</comment>
<dbReference type="Proteomes" id="UP000277580">
    <property type="component" value="Unassembled WGS sequence"/>
</dbReference>
<evidence type="ECO:0000256" key="5">
    <source>
        <dbReference type="ARBA" id="ARBA00022729"/>
    </source>
</evidence>
<evidence type="ECO:0000256" key="3">
    <source>
        <dbReference type="ARBA" id="ARBA00022525"/>
    </source>
</evidence>
<keyword evidence="5 16" id="KW-0732">Signal</keyword>
<dbReference type="GO" id="GO:0004497">
    <property type="term" value="F:monooxygenase activity"/>
    <property type="evidence" value="ECO:0007669"/>
    <property type="project" value="UniProtKB-KW"/>
</dbReference>
<keyword evidence="3" id="KW-0964">Secreted</keyword>
<dbReference type="InterPro" id="IPR005103">
    <property type="entry name" value="AA9_LPMO"/>
</dbReference>
<organism evidence="18 19">
    <name type="scientific">Morchella conica CCBAS932</name>
    <dbReference type="NCBI Taxonomy" id="1392247"/>
    <lineage>
        <taxon>Eukaryota</taxon>
        <taxon>Fungi</taxon>
        <taxon>Dikarya</taxon>
        <taxon>Ascomycota</taxon>
        <taxon>Pezizomycotina</taxon>
        <taxon>Pezizomycetes</taxon>
        <taxon>Pezizales</taxon>
        <taxon>Morchellaceae</taxon>
        <taxon>Morchella</taxon>
    </lineage>
</organism>
<dbReference type="EMBL" id="ML119159">
    <property type="protein sequence ID" value="RPB08733.1"/>
    <property type="molecule type" value="Genomic_DNA"/>
</dbReference>
<evidence type="ECO:0000256" key="8">
    <source>
        <dbReference type="ARBA" id="ARBA00023008"/>
    </source>
</evidence>